<dbReference type="EMBL" id="CP116942">
    <property type="protein sequence ID" value="WCO65635.1"/>
    <property type="molecule type" value="Genomic_DNA"/>
</dbReference>
<keyword evidence="3" id="KW-1185">Reference proteome</keyword>
<dbReference type="KEGG" id="ima:PO878_14110"/>
<evidence type="ECO:0000259" key="1">
    <source>
        <dbReference type="Pfam" id="PF09995"/>
    </source>
</evidence>
<dbReference type="Proteomes" id="UP001216390">
    <property type="component" value="Chromosome"/>
</dbReference>
<dbReference type="Pfam" id="PF09995">
    <property type="entry name" value="MPAB_Lcp_cat"/>
    <property type="match status" value="1"/>
</dbReference>
<name>A0AAF0BUA1_9ACTN</name>
<dbReference type="PANTHER" id="PTHR36151">
    <property type="entry name" value="BLR2777 PROTEIN"/>
    <property type="match status" value="1"/>
</dbReference>
<dbReference type="AlphaFoldDB" id="A0AAF0BUA1"/>
<gene>
    <name evidence="2" type="ORF">PO878_14110</name>
</gene>
<accession>A0AAF0BUA1</accession>
<dbReference type="GO" id="GO:0016491">
    <property type="term" value="F:oxidoreductase activity"/>
    <property type="evidence" value="ECO:0007669"/>
    <property type="project" value="InterPro"/>
</dbReference>
<dbReference type="PANTHER" id="PTHR36151:SF3">
    <property type="entry name" value="ER-BOUND OXYGENASE MPAB_MPAB'_RUBBER OXYGENASE CATALYTIC DOMAIN-CONTAINING PROTEIN"/>
    <property type="match status" value="1"/>
</dbReference>
<evidence type="ECO:0000313" key="2">
    <source>
        <dbReference type="EMBL" id="WCO65635.1"/>
    </source>
</evidence>
<proteinExistence type="predicted"/>
<dbReference type="RefSeq" id="WP_272735162.1">
    <property type="nucleotide sequence ID" value="NZ_CP116942.1"/>
</dbReference>
<organism evidence="2 3">
    <name type="scientific">Iamia majanohamensis</name>
    <dbReference type="NCBI Taxonomy" id="467976"/>
    <lineage>
        <taxon>Bacteria</taxon>
        <taxon>Bacillati</taxon>
        <taxon>Actinomycetota</taxon>
        <taxon>Acidimicrobiia</taxon>
        <taxon>Acidimicrobiales</taxon>
        <taxon>Iamiaceae</taxon>
        <taxon>Iamia</taxon>
    </lineage>
</organism>
<feature type="domain" description="ER-bound oxygenase mpaB/mpaB'/Rubber oxygenase catalytic" evidence="1">
    <location>
        <begin position="51"/>
        <end position="268"/>
    </location>
</feature>
<evidence type="ECO:0000313" key="3">
    <source>
        <dbReference type="Proteomes" id="UP001216390"/>
    </source>
</evidence>
<protein>
    <submittedName>
        <fullName evidence="2">Oxygenase MpaB family protein</fullName>
    </submittedName>
</protein>
<sequence length="301" mass="31757">MGVTVPDPRAAVRALARAADPGPGATAPPLEGLVDVDGTDPGLFGPGSAAWRLHGDPATIIGGFRSLLLQALHPAVMGGVAQHSSYRDDPFGRLERTSRFIVATVFGTTDDAERAVATVRRVHRRVHGALADGTPYDAADPELVAFVHVTEVDSFLAANQAYGRRRLSDDDADRYCAEMAEVARLLGAEDVPRTAAATRAWLVDRQPDLHLGPDGRATLRFLFNPPVPLLARPAHLAVATAGVGLLPLWAQVALRLPALPPVDALVVRPGVNALLATFHWAFPPRPGSLAARREAAVAAGP</sequence>
<dbReference type="InterPro" id="IPR018713">
    <property type="entry name" value="MPAB/Lcp_cat_dom"/>
</dbReference>
<reference evidence="2" key="1">
    <citation type="submission" date="2023-01" db="EMBL/GenBank/DDBJ databases">
        <title>The diversity of Class Acidimicrobiia in South China Sea sediment environments and the proposal of Iamia marina sp. nov., a novel species of the genus Iamia.</title>
        <authorList>
            <person name="He Y."/>
            <person name="Tian X."/>
        </authorList>
    </citation>
    <scope>NUCLEOTIDE SEQUENCE</scope>
    <source>
        <strain evidence="2">DSM 19957</strain>
    </source>
</reference>